<reference evidence="2" key="1">
    <citation type="journal article" date="2022" name="Mol. Ecol. Resour.">
        <title>The genomes of chicory, endive, great burdock and yacon provide insights into Asteraceae palaeo-polyploidization history and plant inulin production.</title>
        <authorList>
            <person name="Fan W."/>
            <person name="Wang S."/>
            <person name="Wang H."/>
            <person name="Wang A."/>
            <person name="Jiang F."/>
            <person name="Liu H."/>
            <person name="Zhao H."/>
            <person name="Xu D."/>
            <person name="Zhang Y."/>
        </authorList>
    </citation>
    <scope>NUCLEOTIDE SEQUENCE [LARGE SCALE GENOMIC DNA]</scope>
    <source>
        <strain evidence="2">cv. Niubang</strain>
    </source>
</reference>
<gene>
    <name evidence="1" type="ORF">L6452_04759</name>
</gene>
<reference evidence="1 2" key="2">
    <citation type="journal article" date="2022" name="Mol. Ecol. Resour.">
        <title>The genomes of chicory, endive, great burdock and yacon provide insights into Asteraceae paleo-polyploidization history and plant inulin production.</title>
        <authorList>
            <person name="Fan W."/>
            <person name="Wang S."/>
            <person name="Wang H."/>
            <person name="Wang A."/>
            <person name="Jiang F."/>
            <person name="Liu H."/>
            <person name="Zhao H."/>
            <person name="Xu D."/>
            <person name="Zhang Y."/>
        </authorList>
    </citation>
    <scope>NUCLEOTIDE SEQUENCE [LARGE SCALE GENOMIC DNA]</scope>
    <source>
        <strain evidence="2">cv. Niubang</strain>
    </source>
</reference>
<dbReference type="EMBL" id="CM042048">
    <property type="protein sequence ID" value="KAI3757225.1"/>
    <property type="molecule type" value="Genomic_DNA"/>
</dbReference>
<protein>
    <submittedName>
        <fullName evidence="1">Uncharacterized protein</fullName>
    </submittedName>
</protein>
<organism evidence="1 2">
    <name type="scientific">Arctium lappa</name>
    <name type="common">Greater burdock</name>
    <name type="synonym">Lappa major</name>
    <dbReference type="NCBI Taxonomy" id="4217"/>
    <lineage>
        <taxon>Eukaryota</taxon>
        <taxon>Viridiplantae</taxon>
        <taxon>Streptophyta</taxon>
        <taxon>Embryophyta</taxon>
        <taxon>Tracheophyta</taxon>
        <taxon>Spermatophyta</taxon>
        <taxon>Magnoliopsida</taxon>
        <taxon>eudicotyledons</taxon>
        <taxon>Gunneridae</taxon>
        <taxon>Pentapetalae</taxon>
        <taxon>asterids</taxon>
        <taxon>campanulids</taxon>
        <taxon>Asterales</taxon>
        <taxon>Asteraceae</taxon>
        <taxon>Carduoideae</taxon>
        <taxon>Cardueae</taxon>
        <taxon>Arctiinae</taxon>
        <taxon>Arctium</taxon>
    </lineage>
</organism>
<sequence length="330" mass="36980">MSSHPRSKRLEITLISGQDLPPIARNLTTYAVAWLKPDHKLTTQIDHAGNTNPKWDHKFVFHLDRSFPDSDSDTATLTFEIYNVGWLRDFLVGSAKILVSDLVAKRSKNHRPFTVQLRRPTTGLLQGVLNVGVNVIDRSNDHVGRNVVSRDPIETIGFAENDGDRKMKKLERSRSERTAKFEDFSVADDGGDGDGDRRVLSRSKSGCSMTLVESVNSMMRPLPSEVVAALKDGLYSTGGDDIGSYVFSGEKVECEPRNEKKDVNAMVVKWRQAARNDKTPVVDDRRLRSSEHHYRRKKGGQGRGLFSCFGNIKGREFSFICGSDEPAKRN</sequence>
<evidence type="ECO:0000313" key="2">
    <source>
        <dbReference type="Proteomes" id="UP001055879"/>
    </source>
</evidence>
<evidence type="ECO:0000313" key="1">
    <source>
        <dbReference type="EMBL" id="KAI3757225.1"/>
    </source>
</evidence>
<name>A0ACB9EEV7_ARCLA</name>
<proteinExistence type="predicted"/>
<accession>A0ACB9EEV7</accession>
<keyword evidence="2" id="KW-1185">Reference proteome</keyword>
<comment type="caution">
    <text evidence="1">The sequence shown here is derived from an EMBL/GenBank/DDBJ whole genome shotgun (WGS) entry which is preliminary data.</text>
</comment>
<dbReference type="Proteomes" id="UP001055879">
    <property type="component" value="Linkage Group LG02"/>
</dbReference>